<dbReference type="Pfam" id="PF13242">
    <property type="entry name" value="Hydrolase_like"/>
    <property type="match status" value="1"/>
</dbReference>
<evidence type="ECO:0000256" key="1">
    <source>
        <dbReference type="ARBA" id="ARBA00001946"/>
    </source>
</evidence>
<evidence type="ECO:0000256" key="5">
    <source>
        <dbReference type="ARBA" id="ARBA00012146"/>
    </source>
</evidence>
<evidence type="ECO:0000256" key="3">
    <source>
        <dbReference type="ARBA" id="ARBA00004496"/>
    </source>
</evidence>
<dbReference type="InterPro" id="IPR006439">
    <property type="entry name" value="HAD-SF_hydro_IA"/>
</dbReference>
<dbReference type="Proteomes" id="UP001152759">
    <property type="component" value="Chromosome 1"/>
</dbReference>
<protein>
    <recommendedName>
        <fullName evidence="13">Haloacid dehalogenase-like hydrolase domain-containing protein 2</fullName>
        <ecNumber evidence="5">3.6.1.1</ecNumber>
    </recommendedName>
    <alternativeName>
        <fullName evidence="12">Phospholysine phosphohistidine inorganic pyrophosphate phosphatase</fullName>
    </alternativeName>
</protein>
<evidence type="ECO:0000313" key="16">
    <source>
        <dbReference type="Proteomes" id="UP001152759"/>
    </source>
</evidence>
<evidence type="ECO:0000256" key="8">
    <source>
        <dbReference type="ARBA" id="ARBA00022801"/>
    </source>
</evidence>
<evidence type="ECO:0000256" key="7">
    <source>
        <dbReference type="ARBA" id="ARBA00022723"/>
    </source>
</evidence>
<dbReference type="InterPro" id="IPR023214">
    <property type="entry name" value="HAD_sf"/>
</dbReference>
<evidence type="ECO:0000313" key="15">
    <source>
        <dbReference type="EMBL" id="CAH0382302.1"/>
    </source>
</evidence>
<evidence type="ECO:0000256" key="4">
    <source>
        <dbReference type="ARBA" id="ARBA00007958"/>
    </source>
</evidence>
<dbReference type="KEGG" id="btab:109036359"/>
<gene>
    <name evidence="15" type="ORF">BEMITA_LOCUS1856</name>
</gene>
<dbReference type="GO" id="GO:0016791">
    <property type="term" value="F:phosphatase activity"/>
    <property type="evidence" value="ECO:0007669"/>
    <property type="project" value="InterPro"/>
</dbReference>
<keyword evidence="7" id="KW-0479">Metal-binding</keyword>
<accession>A0A9P0A205</accession>
<dbReference type="InterPro" id="IPR006355">
    <property type="entry name" value="LHPP/HDHD2"/>
</dbReference>
<dbReference type="GO" id="GO:0005634">
    <property type="term" value="C:nucleus"/>
    <property type="evidence" value="ECO:0007669"/>
    <property type="project" value="UniProtKB-SubCell"/>
</dbReference>
<comment type="similarity">
    <text evidence="4">Belongs to the HAD-like hydrolase superfamily.</text>
</comment>
<dbReference type="NCBIfam" id="TIGR01549">
    <property type="entry name" value="HAD-SF-IA-v1"/>
    <property type="match status" value="1"/>
</dbReference>
<evidence type="ECO:0000256" key="12">
    <source>
        <dbReference type="ARBA" id="ARBA00039357"/>
    </source>
</evidence>
<keyword evidence="9" id="KW-0460">Magnesium</keyword>
<dbReference type="GO" id="GO:0005737">
    <property type="term" value="C:cytoplasm"/>
    <property type="evidence" value="ECO:0007669"/>
    <property type="project" value="UniProtKB-SubCell"/>
</dbReference>
<dbReference type="FunFam" id="3.40.50.1000:FF:000051">
    <property type="entry name" value="Phospholysine phosphohistidine inorganic pyrophosphate phosphatase"/>
    <property type="match status" value="1"/>
</dbReference>
<proteinExistence type="inferred from homology"/>
<evidence type="ECO:0000256" key="9">
    <source>
        <dbReference type="ARBA" id="ARBA00022842"/>
    </source>
</evidence>
<sequence length="264" mass="29009">MSKLKAVLIDLSGTLHVDNEAIPGAVEALKKLRGANLRVKFVTNTTKECRRILHERLTSLGFELDVNEIWSSLWAANDLVTSQNLRPFLIIDKAAEEDFRTHLNVTSDHNAVVVGLAPDQFHYENLNKAFRLLLSGAKLIAIHQARYFKRPDGLALGPGMFVKGLEYAATCKADTVGKPSVDFFKAALGEIDPAAAVMIGDDVIDDIEGAQKLGMKGILVKTGKYRPGDEEKISPPAFQVLPSFKEAVDYILQHMNVPNKESVS</sequence>
<comment type="subcellular location">
    <subcellularLocation>
        <location evidence="3">Cytoplasm</location>
    </subcellularLocation>
    <subcellularLocation>
        <location evidence="2">Nucleus</location>
    </subcellularLocation>
</comment>
<keyword evidence="16" id="KW-1185">Reference proteome</keyword>
<dbReference type="SUPFAM" id="SSF56784">
    <property type="entry name" value="HAD-like"/>
    <property type="match status" value="1"/>
</dbReference>
<name>A0A9P0A205_BEMTA</name>
<dbReference type="Gene3D" id="3.40.50.1000">
    <property type="entry name" value="HAD superfamily/HAD-like"/>
    <property type="match status" value="2"/>
</dbReference>
<dbReference type="NCBIfam" id="TIGR01460">
    <property type="entry name" value="HAD-SF-IIA"/>
    <property type="match status" value="1"/>
</dbReference>
<comment type="cofactor">
    <cofactor evidence="1">
        <name>Mg(2+)</name>
        <dbReference type="ChEBI" id="CHEBI:18420"/>
    </cofactor>
</comment>
<evidence type="ECO:0000256" key="10">
    <source>
        <dbReference type="ARBA" id="ARBA00023242"/>
    </source>
</evidence>
<dbReference type="GO" id="GO:0004427">
    <property type="term" value="F:inorganic diphosphate phosphatase activity"/>
    <property type="evidence" value="ECO:0007669"/>
    <property type="project" value="UniProtKB-EC"/>
</dbReference>
<comment type="catalytic activity">
    <reaction evidence="14">
        <text>diphosphate + H2O = 2 phosphate + H(+)</text>
        <dbReference type="Rhea" id="RHEA:24576"/>
        <dbReference type="ChEBI" id="CHEBI:15377"/>
        <dbReference type="ChEBI" id="CHEBI:15378"/>
        <dbReference type="ChEBI" id="CHEBI:33019"/>
        <dbReference type="ChEBI" id="CHEBI:43474"/>
        <dbReference type="EC" id="3.6.1.1"/>
    </reaction>
</comment>
<dbReference type="NCBIfam" id="TIGR01458">
    <property type="entry name" value="HAD-SF-IIA-hyp3"/>
    <property type="match status" value="1"/>
</dbReference>
<keyword evidence="10" id="KW-0539">Nucleus</keyword>
<keyword evidence="6" id="KW-0963">Cytoplasm</keyword>
<dbReference type="PANTHER" id="PTHR19288:SF46">
    <property type="entry name" value="HALOACID DEHALOGENASE-LIKE HYDROLASE DOMAIN-CONTAINING PROTEIN 2"/>
    <property type="match status" value="1"/>
</dbReference>
<dbReference type="EC" id="3.6.1.1" evidence="5"/>
<evidence type="ECO:0000256" key="11">
    <source>
        <dbReference type="ARBA" id="ARBA00037258"/>
    </source>
</evidence>
<dbReference type="InterPro" id="IPR006357">
    <property type="entry name" value="HAD-SF_hydro_IIA"/>
</dbReference>
<dbReference type="EMBL" id="OU963862">
    <property type="protein sequence ID" value="CAH0382302.1"/>
    <property type="molecule type" value="Genomic_DNA"/>
</dbReference>
<dbReference type="OrthoDB" id="426235at2759"/>
<keyword evidence="8" id="KW-0378">Hydrolase</keyword>
<organism evidence="15 16">
    <name type="scientific">Bemisia tabaci</name>
    <name type="common">Sweetpotato whitefly</name>
    <name type="synonym">Aleurodes tabaci</name>
    <dbReference type="NCBI Taxonomy" id="7038"/>
    <lineage>
        <taxon>Eukaryota</taxon>
        <taxon>Metazoa</taxon>
        <taxon>Ecdysozoa</taxon>
        <taxon>Arthropoda</taxon>
        <taxon>Hexapoda</taxon>
        <taxon>Insecta</taxon>
        <taxon>Pterygota</taxon>
        <taxon>Neoptera</taxon>
        <taxon>Paraneoptera</taxon>
        <taxon>Hemiptera</taxon>
        <taxon>Sternorrhyncha</taxon>
        <taxon>Aleyrodoidea</taxon>
        <taxon>Aleyrodidae</taxon>
        <taxon>Aleyrodinae</taxon>
        <taxon>Bemisia</taxon>
    </lineage>
</organism>
<dbReference type="CDD" id="cd07509">
    <property type="entry name" value="HAD_PPase"/>
    <property type="match status" value="1"/>
</dbReference>
<dbReference type="Pfam" id="PF13344">
    <property type="entry name" value="Hydrolase_6"/>
    <property type="match status" value="1"/>
</dbReference>
<comment type="function">
    <text evidence="11">Phosphatase that hydrolyzes imidodiphosphate, 3-phosphohistidine and 6-phospholysine. Has broad substrate specificity and can also hydrolyze inorganic diphosphate, but with lower efficiency.</text>
</comment>
<dbReference type="PANTHER" id="PTHR19288">
    <property type="entry name" value="4-NITROPHENYLPHOSPHATASE-RELATED"/>
    <property type="match status" value="1"/>
</dbReference>
<dbReference type="InterPro" id="IPR036412">
    <property type="entry name" value="HAD-like_sf"/>
</dbReference>
<evidence type="ECO:0000256" key="2">
    <source>
        <dbReference type="ARBA" id="ARBA00004123"/>
    </source>
</evidence>
<reference evidence="15" key="1">
    <citation type="submission" date="2021-12" db="EMBL/GenBank/DDBJ databases">
        <authorList>
            <person name="King R."/>
        </authorList>
    </citation>
    <scope>NUCLEOTIDE SEQUENCE</scope>
</reference>
<evidence type="ECO:0000256" key="14">
    <source>
        <dbReference type="ARBA" id="ARBA00047820"/>
    </source>
</evidence>
<evidence type="ECO:0000256" key="13">
    <source>
        <dbReference type="ARBA" id="ARBA00039666"/>
    </source>
</evidence>
<dbReference type="GO" id="GO:0046872">
    <property type="term" value="F:metal ion binding"/>
    <property type="evidence" value="ECO:0007669"/>
    <property type="project" value="UniProtKB-KW"/>
</dbReference>
<dbReference type="AlphaFoldDB" id="A0A9P0A205"/>
<evidence type="ECO:0000256" key="6">
    <source>
        <dbReference type="ARBA" id="ARBA00022490"/>
    </source>
</evidence>